<keyword evidence="1" id="KW-0808">Transferase</keyword>
<reference evidence="1 2" key="1">
    <citation type="submission" date="2019-09" db="EMBL/GenBank/DDBJ databases">
        <title>In-depth cultivation of the pig gut microbiome towards novel bacterial diversity and tailored functional studies.</title>
        <authorList>
            <person name="Wylensek D."/>
            <person name="Hitch T.C.A."/>
            <person name="Clavel T."/>
        </authorList>
    </citation>
    <scope>NUCLEOTIDE SEQUENCE [LARGE SCALE GENOMIC DNA]</scope>
    <source>
        <strain evidence="1 2">PG-178-WT-4</strain>
    </source>
</reference>
<name>A0A6L5XIR6_9BACT</name>
<evidence type="ECO:0000313" key="1">
    <source>
        <dbReference type="EMBL" id="MSS27125.1"/>
    </source>
</evidence>
<dbReference type="GO" id="GO:0032259">
    <property type="term" value="P:methylation"/>
    <property type="evidence" value="ECO:0007669"/>
    <property type="project" value="UniProtKB-KW"/>
</dbReference>
<dbReference type="RefSeq" id="WP_154509184.1">
    <property type="nucleotide sequence ID" value="NZ_VUMH01000002.1"/>
</dbReference>
<keyword evidence="1" id="KW-0489">Methyltransferase</keyword>
<protein>
    <submittedName>
        <fullName evidence="1">Methyltransferase domain-containing protein</fullName>
    </submittedName>
</protein>
<dbReference type="Gene3D" id="3.40.50.150">
    <property type="entry name" value="Vaccinia Virus protein VP39"/>
    <property type="match status" value="1"/>
</dbReference>
<dbReference type="PANTHER" id="PTHR43861:SF1">
    <property type="entry name" value="TRANS-ACONITATE 2-METHYLTRANSFERASE"/>
    <property type="match status" value="1"/>
</dbReference>
<comment type="caution">
    <text evidence="1">The sequence shown here is derived from an EMBL/GenBank/DDBJ whole genome shotgun (WGS) entry which is preliminary data.</text>
</comment>
<dbReference type="SUPFAM" id="SSF53335">
    <property type="entry name" value="S-adenosyl-L-methionine-dependent methyltransferases"/>
    <property type="match status" value="1"/>
</dbReference>
<dbReference type="Pfam" id="PF13489">
    <property type="entry name" value="Methyltransf_23"/>
    <property type="match status" value="1"/>
</dbReference>
<keyword evidence="2" id="KW-1185">Reference proteome</keyword>
<gene>
    <name evidence="1" type="ORF">FYJ44_03495</name>
</gene>
<dbReference type="AlphaFoldDB" id="A0A6L5XIR6"/>
<dbReference type="GO" id="GO:0008168">
    <property type="term" value="F:methyltransferase activity"/>
    <property type="evidence" value="ECO:0007669"/>
    <property type="project" value="UniProtKB-KW"/>
</dbReference>
<dbReference type="InterPro" id="IPR029063">
    <property type="entry name" value="SAM-dependent_MTases_sf"/>
</dbReference>
<sequence length="213" mass="24513">MNISIWGKDGEDYPFYDKIKFALVLRSLKKIFPLHLDSSNAVLLDVGCGYDARILQNMLPWISKGIGLDFEVAENLKRHERLSFLEGDLTDTLKNIPQESVDVIVFLSILEHLEDPVSILSDARRLLRMNGRIFFCSPTWFGKWVLERIISNKLLDPYGETPKQYNSHKMYYDPRDMWPLLVKAGFVSTEIKIWRSNFGCSISGYAEKTEASA</sequence>
<dbReference type="CDD" id="cd02440">
    <property type="entry name" value="AdoMet_MTases"/>
    <property type="match status" value="1"/>
</dbReference>
<evidence type="ECO:0000313" key="2">
    <source>
        <dbReference type="Proteomes" id="UP000477488"/>
    </source>
</evidence>
<dbReference type="PANTHER" id="PTHR43861">
    <property type="entry name" value="TRANS-ACONITATE 2-METHYLTRANSFERASE-RELATED"/>
    <property type="match status" value="1"/>
</dbReference>
<dbReference type="Proteomes" id="UP000477488">
    <property type="component" value="Unassembled WGS sequence"/>
</dbReference>
<proteinExistence type="predicted"/>
<dbReference type="EMBL" id="VUMH01000002">
    <property type="protein sequence ID" value="MSS27125.1"/>
    <property type="molecule type" value="Genomic_DNA"/>
</dbReference>
<organism evidence="1 2">
    <name type="scientific">Desulfovibrio porci</name>
    <dbReference type="NCBI Taxonomy" id="2605782"/>
    <lineage>
        <taxon>Bacteria</taxon>
        <taxon>Pseudomonadati</taxon>
        <taxon>Thermodesulfobacteriota</taxon>
        <taxon>Desulfovibrionia</taxon>
        <taxon>Desulfovibrionales</taxon>
        <taxon>Desulfovibrionaceae</taxon>
        <taxon>Desulfovibrio</taxon>
    </lineage>
</organism>
<accession>A0A6L5XIR6</accession>